<evidence type="ECO:0000313" key="4">
    <source>
        <dbReference type="WBParaSite" id="HPBE_0002733801-mRNA-1"/>
    </source>
</evidence>
<reference evidence="4" key="2">
    <citation type="submission" date="2019-09" db="UniProtKB">
        <authorList>
            <consortium name="WormBaseParasite"/>
        </authorList>
    </citation>
    <scope>IDENTIFICATION</scope>
</reference>
<dbReference type="Gene3D" id="3.40.50.720">
    <property type="entry name" value="NAD(P)-binding Rossmann-like Domain"/>
    <property type="match status" value="1"/>
</dbReference>
<dbReference type="Proteomes" id="UP000050761">
    <property type="component" value="Unassembled WGS sequence"/>
</dbReference>
<dbReference type="PANTHER" id="PTHR44115">
    <property type="entry name" value="PROTEIN CBG09704"/>
    <property type="match status" value="1"/>
</dbReference>
<gene>
    <name evidence="2" type="ORF">HPBE_LOCUS27337</name>
</gene>
<keyword evidence="1" id="KW-0560">Oxidoreductase</keyword>
<evidence type="ECO:0000313" key="3">
    <source>
        <dbReference type="Proteomes" id="UP000050761"/>
    </source>
</evidence>
<dbReference type="AlphaFoldDB" id="A0A183GXB8"/>
<dbReference type="PROSITE" id="PS00061">
    <property type="entry name" value="ADH_SHORT"/>
    <property type="match status" value="1"/>
</dbReference>
<proteinExistence type="predicted"/>
<sequence>MQRSRHSVIRLVRLARPHLIRSKGEIINVSSIAGLNFASELAPYYAISKAGLDQLTRSLAVDLIGHGVRVNGVSEAQDIYNLEICALRSVETVLKKLVGCIV</sequence>
<dbReference type="Pfam" id="PF13561">
    <property type="entry name" value="adh_short_C2"/>
    <property type="match status" value="1"/>
</dbReference>
<dbReference type="PRINTS" id="PR00081">
    <property type="entry name" value="GDHRDH"/>
</dbReference>
<keyword evidence="3" id="KW-1185">Reference proteome</keyword>
<accession>A0A3P8FAS1</accession>
<dbReference type="InterPro" id="IPR002347">
    <property type="entry name" value="SDR_fam"/>
</dbReference>
<dbReference type="OrthoDB" id="47007at2759"/>
<evidence type="ECO:0000313" key="2">
    <source>
        <dbReference type="EMBL" id="VDP62850.1"/>
    </source>
</evidence>
<organism evidence="3 4">
    <name type="scientific">Heligmosomoides polygyrus</name>
    <name type="common">Parasitic roundworm</name>
    <dbReference type="NCBI Taxonomy" id="6339"/>
    <lineage>
        <taxon>Eukaryota</taxon>
        <taxon>Metazoa</taxon>
        <taxon>Ecdysozoa</taxon>
        <taxon>Nematoda</taxon>
        <taxon>Chromadorea</taxon>
        <taxon>Rhabditida</taxon>
        <taxon>Rhabditina</taxon>
        <taxon>Rhabditomorpha</taxon>
        <taxon>Strongyloidea</taxon>
        <taxon>Heligmosomidae</taxon>
        <taxon>Heligmosomoides</taxon>
    </lineage>
</organism>
<dbReference type="PRINTS" id="PR00080">
    <property type="entry name" value="SDRFAMILY"/>
</dbReference>
<dbReference type="EMBL" id="UZAH01043118">
    <property type="protein sequence ID" value="VDP62850.1"/>
    <property type="molecule type" value="Genomic_DNA"/>
</dbReference>
<evidence type="ECO:0000256" key="1">
    <source>
        <dbReference type="ARBA" id="ARBA00023002"/>
    </source>
</evidence>
<reference evidence="2 3" key="1">
    <citation type="submission" date="2018-11" db="EMBL/GenBank/DDBJ databases">
        <authorList>
            <consortium name="Pathogen Informatics"/>
        </authorList>
    </citation>
    <scope>NUCLEOTIDE SEQUENCE [LARGE SCALE GENOMIC DNA]</scope>
</reference>
<dbReference type="InterPro" id="IPR020904">
    <property type="entry name" value="Sc_DH/Rdtase_CS"/>
</dbReference>
<dbReference type="InterPro" id="IPR036291">
    <property type="entry name" value="NAD(P)-bd_dom_sf"/>
</dbReference>
<name>A0A183GXB8_HELPZ</name>
<protein>
    <submittedName>
        <fullName evidence="4">SDR family oxidoreductase</fullName>
    </submittedName>
</protein>
<accession>A0A183GXB8</accession>
<dbReference type="WBParaSite" id="HPBE_0002733801-mRNA-1">
    <property type="protein sequence ID" value="HPBE_0002733801-mRNA-1"/>
    <property type="gene ID" value="HPBE_0002733801"/>
</dbReference>
<dbReference type="GO" id="GO:0016491">
    <property type="term" value="F:oxidoreductase activity"/>
    <property type="evidence" value="ECO:0007669"/>
    <property type="project" value="UniProtKB-KW"/>
</dbReference>
<dbReference type="PANTHER" id="PTHR44115:SF4">
    <property type="entry name" value="OXIDOREDUCTASE"/>
    <property type="match status" value="1"/>
</dbReference>
<dbReference type="SUPFAM" id="SSF51735">
    <property type="entry name" value="NAD(P)-binding Rossmann-fold domains"/>
    <property type="match status" value="1"/>
</dbReference>